<accession>A0A077ZZU2</accession>
<evidence type="ECO:0000256" key="1">
    <source>
        <dbReference type="SAM" id="Coils"/>
    </source>
</evidence>
<keyword evidence="1" id="KW-0175">Coiled coil</keyword>
<dbReference type="OrthoDB" id="321035at2759"/>
<dbReference type="EMBL" id="CCKQ01004302">
    <property type="protein sequence ID" value="CDW75451.1"/>
    <property type="molecule type" value="Genomic_DNA"/>
</dbReference>
<reference evidence="2 3" key="1">
    <citation type="submission" date="2014-06" db="EMBL/GenBank/DDBJ databases">
        <authorList>
            <person name="Swart Estienne"/>
        </authorList>
    </citation>
    <scope>NUCLEOTIDE SEQUENCE [LARGE SCALE GENOMIC DNA]</scope>
    <source>
        <strain evidence="2 3">130c</strain>
    </source>
</reference>
<dbReference type="InterPro" id="IPR023393">
    <property type="entry name" value="START-like_dom_sf"/>
</dbReference>
<evidence type="ECO:0000313" key="3">
    <source>
        <dbReference type="Proteomes" id="UP000039865"/>
    </source>
</evidence>
<dbReference type="Proteomes" id="UP000039865">
    <property type="component" value="Unassembled WGS sequence"/>
</dbReference>
<gene>
    <name evidence="2" type="primary">Contig18006.g19140</name>
    <name evidence="2" type="ORF">STYLEM_4441</name>
</gene>
<name>A0A077ZZU2_STYLE</name>
<dbReference type="AlphaFoldDB" id="A0A077ZZU2"/>
<feature type="coiled-coil region" evidence="1">
    <location>
        <begin position="121"/>
        <end position="148"/>
    </location>
</feature>
<proteinExistence type="predicted"/>
<evidence type="ECO:0008006" key="4">
    <source>
        <dbReference type="Google" id="ProtNLM"/>
    </source>
</evidence>
<sequence length="309" mass="36238">MGNILCCDSRDQILINPAQEERHGQNMRVRLKVDIHSDSQNLNQDGEVVAEFKKENESRESFKNERNSQKLDIDLAKSLIDDELKHFLIDLDDDHEFTELSELRNEFESDVVFTKKGLVEYINTMLQKEQAEDQKKAWEKKLDKENVLVYLKKGGSHLDKNLPYIFTPEHRMKWDKEVLKFDLTNPNESVPQIVLNYQLNKSPIGANKDFYDKQIKFLHNNEIYIYYSAIPKDTELKPSPAKVDRARTIVGLGKLYRRAEDDKIVYSMLMQTDLKIKITPALISMFLPKGFLEWSKKVNKYINDNYDTI</sequence>
<dbReference type="InParanoid" id="A0A077ZZU2"/>
<organism evidence="2 3">
    <name type="scientific">Stylonychia lemnae</name>
    <name type="common">Ciliate</name>
    <dbReference type="NCBI Taxonomy" id="5949"/>
    <lineage>
        <taxon>Eukaryota</taxon>
        <taxon>Sar</taxon>
        <taxon>Alveolata</taxon>
        <taxon>Ciliophora</taxon>
        <taxon>Intramacronucleata</taxon>
        <taxon>Spirotrichea</taxon>
        <taxon>Stichotrichia</taxon>
        <taxon>Sporadotrichida</taxon>
        <taxon>Oxytrichidae</taxon>
        <taxon>Stylonychinae</taxon>
        <taxon>Stylonychia</taxon>
    </lineage>
</organism>
<protein>
    <recommendedName>
        <fullName evidence="4">START domain-containing protein</fullName>
    </recommendedName>
</protein>
<dbReference type="Gene3D" id="3.30.530.20">
    <property type="match status" value="1"/>
</dbReference>
<dbReference type="SUPFAM" id="SSF55961">
    <property type="entry name" value="Bet v1-like"/>
    <property type="match status" value="1"/>
</dbReference>
<evidence type="ECO:0000313" key="2">
    <source>
        <dbReference type="EMBL" id="CDW75451.1"/>
    </source>
</evidence>
<keyword evidence="3" id="KW-1185">Reference proteome</keyword>